<evidence type="ECO:0000256" key="1">
    <source>
        <dbReference type="SAM" id="Phobius"/>
    </source>
</evidence>
<sequence>MSMASRYACSMAQTQQPGTLPAPVPNPDAQKAAALRRMKNIALGLLIAMAVIFSLAFAFQREHPWLLYVRAAAEGGMVGALADWFAVTALFKYPMGLKIPHTAIIPNRKDEIGASLGEFVETNFLSETVVAEKLAKTQIAQKVGAWLSKPASAQRVATEGAAAMRGAMAVLKDDDVRDVIESMVRKHLVDPPWGPPIGKVAERIFADGHHHALVDLLVDRSTQWIEANHATISGLVSDRSPSWVPQFVDGLVGDKIYTEVYKFARAVQEDPRHELRLQLDNYLAELAQELQHDPAMIARAESIKAQVLGDPEVRDVAGRAWETIKTALFDAVEDPQSELRLKFTAAVQDFGTRLATDAELAGKANAWISDAASYLVRTYKHEIASIITETVERWDAVETSEKIELQVGKDLQFIRINGTVVGSLAGLAIFTIATLVFH</sequence>
<dbReference type="Pfam" id="PF04286">
    <property type="entry name" value="DUF445"/>
    <property type="match status" value="1"/>
</dbReference>
<dbReference type="EMBL" id="QJVD01000030">
    <property type="protein sequence ID" value="PYI65130.1"/>
    <property type="molecule type" value="Genomic_DNA"/>
</dbReference>
<dbReference type="Proteomes" id="UP000247832">
    <property type="component" value="Unassembled WGS sequence"/>
</dbReference>
<dbReference type="PANTHER" id="PTHR38442">
    <property type="entry name" value="INNER MEMBRANE PROTEIN-RELATED"/>
    <property type="match status" value="1"/>
</dbReference>
<dbReference type="InterPro" id="IPR007383">
    <property type="entry name" value="DUF445"/>
</dbReference>
<keyword evidence="1" id="KW-1133">Transmembrane helix</keyword>
<comment type="caution">
    <text evidence="2">The sequence shown here is derived from an EMBL/GenBank/DDBJ whole genome shotgun (WGS) entry which is preliminary data.</text>
</comment>
<accession>A0A2V5LFJ6</accession>
<proteinExistence type="predicted"/>
<keyword evidence="1" id="KW-0812">Transmembrane</keyword>
<gene>
    <name evidence="2" type="ORF">CVV68_19595</name>
</gene>
<evidence type="ECO:0000313" key="2">
    <source>
        <dbReference type="EMBL" id="PYI65130.1"/>
    </source>
</evidence>
<keyword evidence="1" id="KW-0472">Membrane</keyword>
<dbReference type="AlphaFoldDB" id="A0A2V5LFJ6"/>
<organism evidence="2 3">
    <name type="scientific">Arthrobacter livingstonensis</name>
    <dbReference type="NCBI Taxonomy" id="670078"/>
    <lineage>
        <taxon>Bacteria</taxon>
        <taxon>Bacillati</taxon>
        <taxon>Actinomycetota</taxon>
        <taxon>Actinomycetes</taxon>
        <taxon>Micrococcales</taxon>
        <taxon>Micrococcaceae</taxon>
        <taxon>Arthrobacter</taxon>
    </lineage>
</organism>
<protein>
    <submittedName>
        <fullName evidence="2">DUF445 domain-containing protein</fullName>
    </submittedName>
</protein>
<reference evidence="2 3" key="1">
    <citation type="submission" date="2018-05" db="EMBL/GenBank/DDBJ databases">
        <title>Genetic diversity of glacier-inhabiting Cryobacterium bacteria in China and description of Cryobacterium mengkeensis sp. nov. and Arthrobacter glacialis sp. nov.</title>
        <authorList>
            <person name="Liu Q."/>
            <person name="Xin Y.-H."/>
        </authorList>
    </citation>
    <scope>NUCLEOTIDE SEQUENCE [LARGE SCALE GENOMIC DNA]</scope>
    <source>
        <strain evidence="2 3">LI2</strain>
    </source>
</reference>
<dbReference type="OrthoDB" id="9769590at2"/>
<feature type="transmembrane region" description="Helical" evidence="1">
    <location>
        <begin position="65"/>
        <end position="91"/>
    </location>
</feature>
<feature type="transmembrane region" description="Helical" evidence="1">
    <location>
        <begin position="416"/>
        <end position="437"/>
    </location>
</feature>
<keyword evidence="3" id="KW-1185">Reference proteome</keyword>
<evidence type="ECO:0000313" key="3">
    <source>
        <dbReference type="Proteomes" id="UP000247832"/>
    </source>
</evidence>
<dbReference type="PANTHER" id="PTHR38442:SF1">
    <property type="entry name" value="INNER MEMBRANE PROTEIN"/>
    <property type="match status" value="1"/>
</dbReference>
<name>A0A2V5LFJ6_9MICC</name>
<feature type="transmembrane region" description="Helical" evidence="1">
    <location>
        <begin position="41"/>
        <end position="59"/>
    </location>
</feature>
<dbReference type="GO" id="GO:0005886">
    <property type="term" value="C:plasma membrane"/>
    <property type="evidence" value="ECO:0007669"/>
    <property type="project" value="TreeGrafter"/>
</dbReference>